<evidence type="ECO:0000313" key="2">
    <source>
        <dbReference type="EMBL" id="KRQ86652.1"/>
    </source>
</evidence>
<dbReference type="Pfam" id="PF06898">
    <property type="entry name" value="YqfD"/>
    <property type="match status" value="1"/>
</dbReference>
<keyword evidence="3" id="KW-1185">Reference proteome</keyword>
<dbReference type="InterPro" id="IPR010690">
    <property type="entry name" value="YqfD"/>
</dbReference>
<protein>
    <submittedName>
        <fullName evidence="2">Putative stage IV sporulation protein YqfD</fullName>
    </submittedName>
</protein>
<comment type="caution">
    <text evidence="2">The sequence shown here is derived from an EMBL/GenBank/DDBJ whole genome shotgun (WGS) entry which is preliminary data.</text>
</comment>
<name>A0A0R3K090_CALMK</name>
<keyword evidence="1" id="KW-0812">Transmembrane</keyword>
<dbReference type="NCBIfam" id="TIGR02876">
    <property type="entry name" value="spore_yqfD"/>
    <property type="match status" value="1"/>
</dbReference>
<evidence type="ECO:0000313" key="3">
    <source>
        <dbReference type="Proteomes" id="UP000052015"/>
    </source>
</evidence>
<dbReference type="AlphaFoldDB" id="A0A0R3K090"/>
<organism evidence="2 3">
    <name type="scientific">Caloramator mitchellensis</name>
    <dbReference type="NCBI Taxonomy" id="908809"/>
    <lineage>
        <taxon>Bacteria</taxon>
        <taxon>Bacillati</taxon>
        <taxon>Bacillota</taxon>
        <taxon>Clostridia</taxon>
        <taxon>Eubacteriales</taxon>
        <taxon>Clostridiaceae</taxon>
        <taxon>Caloramator</taxon>
    </lineage>
</organism>
<dbReference type="RefSeq" id="WP_057978945.1">
    <property type="nucleotide sequence ID" value="NZ_LKHP01000008.1"/>
</dbReference>
<dbReference type="PIRSF" id="PIRSF029895">
    <property type="entry name" value="SpoIV"/>
    <property type="match status" value="1"/>
</dbReference>
<gene>
    <name evidence="2" type="ORF">ABG79_01635</name>
</gene>
<reference evidence="2 3" key="1">
    <citation type="submission" date="2015-09" db="EMBL/GenBank/DDBJ databases">
        <title>Draft genome sequence of a Caloramator mitchellensis, a moderate thermophile from the Great Artesian Basin of Australia.</title>
        <authorList>
            <person name="Patel B.K."/>
        </authorList>
    </citation>
    <scope>NUCLEOTIDE SEQUENCE [LARGE SCALE GENOMIC DNA]</scope>
    <source>
        <strain evidence="2 3">VF08</strain>
    </source>
</reference>
<dbReference type="Proteomes" id="UP000052015">
    <property type="component" value="Unassembled WGS sequence"/>
</dbReference>
<dbReference type="EMBL" id="LKHP01000008">
    <property type="protein sequence ID" value="KRQ86652.1"/>
    <property type="molecule type" value="Genomic_DNA"/>
</dbReference>
<sequence>MNRNYINVVIEGLNPEKFINLAIVNGINLWDIERISFTEMGFKMSGKQFKDLRKIAKKTSCRVRIARKNGIIFIIKRMARRAFFIAGILVFFIILYLMSNMVWSIEIEGNKKINEQIIFNELKKNGITIGSFKSKIKPRDVEKNMVKAITELSMITISFDGTKAKVRIVERTMPPEIIDNELPTNIIATKEGIITKVSALKGQALVKEGDFVKKDQVLISGVITDSQNLPLKATRAIGDVYAKTWYESIKEINLQYKYFEFTGNELKVIYILTPNNKRIYLKPGVNKFQFYDKIEEKEKIKIAGFGTNIIKITETYKEKIQRIKILNYREALDTGIEITNNELEKKVPKDAKVLEKKIEKVIMKNKVRVRNLWVTEEKVSAEKKIN</sequence>
<proteinExistence type="predicted"/>
<dbReference type="STRING" id="908809.ABG79_01635"/>
<accession>A0A0R3K090</accession>
<dbReference type="OrthoDB" id="1640349at2"/>
<feature type="transmembrane region" description="Helical" evidence="1">
    <location>
        <begin position="82"/>
        <end position="103"/>
    </location>
</feature>
<keyword evidence="1" id="KW-1133">Transmembrane helix</keyword>
<evidence type="ECO:0000256" key="1">
    <source>
        <dbReference type="SAM" id="Phobius"/>
    </source>
</evidence>
<keyword evidence="1" id="KW-0472">Membrane</keyword>